<dbReference type="OrthoDB" id="4445816at2"/>
<dbReference type="Pfam" id="PF12079">
    <property type="entry name" value="DUF3558"/>
    <property type="match status" value="1"/>
</dbReference>
<protein>
    <submittedName>
        <fullName evidence="2">DUF3558 domain-containing protein</fullName>
    </submittedName>
</protein>
<dbReference type="KEGG" id="ssyi:EKG83_32340"/>
<keyword evidence="3" id="KW-1185">Reference proteome</keyword>
<evidence type="ECO:0000313" key="2">
    <source>
        <dbReference type="EMBL" id="QFZ21455.1"/>
    </source>
</evidence>
<accession>A0A5Q0H6B5</accession>
<dbReference type="PROSITE" id="PS51257">
    <property type="entry name" value="PROKAR_LIPOPROTEIN"/>
    <property type="match status" value="1"/>
</dbReference>
<organism evidence="2 3">
    <name type="scientific">Saccharothrix syringae</name>
    <name type="common">Nocardiopsis syringae</name>
    <dbReference type="NCBI Taxonomy" id="103733"/>
    <lineage>
        <taxon>Bacteria</taxon>
        <taxon>Bacillati</taxon>
        <taxon>Actinomycetota</taxon>
        <taxon>Actinomycetes</taxon>
        <taxon>Pseudonocardiales</taxon>
        <taxon>Pseudonocardiaceae</taxon>
        <taxon>Saccharothrix</taxon>
    </lineage>
</organism>
<dbReference type="AlphaFoldDB" id="A0A5Q0H6B5"/>
<evidence type="ECO:0000256" key="1">
    <source>
        <dbReference type="SAM" id="SignalP"/>
    </source>
</evidence>
<dbReference type="InterPro" id="IPR024520">
    <property type="entry name" value="DUF3558"/>
</dbReference>
<name>A0A5Q0H6B5_SACSY</name>
<evidence type="ECO:0000313" key="3">
    <source>
        <dbReference type="Proteomes" id="UP000325787"/>
    </source>
</evidence>
<dbReference type="Proteomes" id="UP000325787">
    <property type="component" value="Chromosome"/>
</dbReference>
<dbReference type="EMBL" id="CP034550">
    <property type="protein sequence ID" value="QFZ21455.1"/>
    <property type="molecule type" value="Genomic_DNA"/>
</dbReference>
<gene>
    <name evidence="2" type="ORF">EKG83_32340</name>
</gene>
<proteinExistence type="predicted"/>
<sequence>MVGVRGAVLVAGLALVLGGCSAVVPGSAVPVPDPTSTPPPEPTAERLLGDMTTVDPCGQVEPADLARFGAAEVGPTESLDYCLLKLTTPAGTGVDVVAGSLDRVIDRAELTGRLTFYEGLDVVEVPGDELHCERVLVFPDQVTLSVSADNRSSGGTTGAELCAIADALVRAVADRVLAGDVVHRDFGPKSLGAVDACRGLADSTVARLPGLAGARARKYPSGHQCRWARANDPSPPRVRVLHSVGRMAEPDGGDVTREEIGGRPTSVTRVGSAVLCAAETEHVPFEDGLNELVLVVVTLGAGGRIDDACAAARTFAAEVWGNLPG</sequence>
<keyword evidence="1" id="KW-0732">Signal</keyword>
<feature type="signal peptide" evidence="1">
    <location>
        <begin position="1"/>
        <end position="22"/>
    </location>
</feature>
<reference evidence="3" key="1">
    <citation type="journal article" date="2021" name="Curr. Microbiol.">
        <title>Complete genome of nocamycin-producing strain Saccharothrix syringae NRRL B-16468 reveals the biosynthetic potential for secondary metabolites.</title>
        <authorList>
            <person name="Mo X."/>
            <person name="Yang S."/>
        </authorList>
    </citation>
    <scope>NUCLEOTIDE SEQUENCE [LARGE SCALE GENOMIC DNA]</scope>
    <source>
        <strain evidence="3">ATCC 51364 / DSM 43886 / JCM 6844 / KCTC 9398 / NBRC 14523 / NRRL B-16468 / INA 2240</strain>
    </source>
</reference>
<dbReference type="RefSeq" id="WP_084717052.1">
    <property type="nucleotide sequence ID" value="NZ_CP034550.1"/>
</dbReference>
<feature type="chain" id="PRO_5038765277" evidence="1">
    <location>
        <begin position="23"/>
        <end position="325"/>
    </location>
</feature>